<dbReference type="EC" id="4.1.1.48" evidence="3"/>
<evidence type="ECO:0000259" key="9">
    <source>
        <dbReference type="Pfam" id="PF00218"/>
    </source>
</evidence>
<evidence type="ECO:0000313" key="11">
    <source>
        <dbReference type="Proteomes" id="UP000255269"/>
    </source>
</evidence>
<evidence type="ECO:0000256" key="3">
    <source>
        <dbReference type="ARBA" id="ARBA00012362"/>
    </source>
</evidence>
<dbReference type="UniPathway" id="UPA00035">
    <property type="reaction ID" value="UER00043"/>
</dbReference>
<evidence type="ECO:0000256" key="1">
    <source>
        <dbReference type="ARBA" id="ARBA00001633"/>
    </source>
</evidence>
<evidence type="ECO:0000256" key="8">
    <source>
        <dbReference type="ARBA" id="ARBA00023239"/>
    </source>
</evidence>
<evidence type="ECO:0000256" key="5">
    <source>
        <dbReference type="ARBA" id="ARBA00022793"/>
    </source>
</evidence>
<dbReference type="Pfam" id="PF00218">
    <property type="entry name" value="IGPS"/>
    <property type="match status" value="1"/>
</dbReference>
<evidence type="ECO:0000256" key="4">
    <source>
        <dbReference type="ARBA" id="ARBA00022605"/>
    </source>
</evidence>
<feature type="domain" description="Indole-3-glycerol phosphate synthase" evidence="9">
    <location>
        <begin position="80"/>
        <end position="171"/>
    </location>
</feature>
<dbReference type="GO" id="GO:0004425">
    <property type="term" value="F:indole-3-glycerol-phosphate synthase activity"/>
    <property type="evidence" value="ECO:0007669"/>
    <property type="project" value="UniProtKB-EC"/>
</dbReference>
<dbReference type="InterPro" id="IPR011060">
    <property type="entry name" value="RibuloseP-bd_barrel"/>
</dbReference>
<dbReference type="EMBL" id="UGJF01000001">
    <property type="protein sequence ID" value="STQ87513.1"/>
    <property type="molecule type" value="Genomic_DNA"/>
</dbReference>
<dbReference type="GO" id="GO:0004640">
    <property type="term" value="F:phosphoribosylanthranilate isomerase activity"/>
    <property type="evidence" value="ECO:0007669"/>
    <property type="project" value="TreeGrafter"/>
</dbReference>
<dbReference type="RefSeq" id="WP_115056676.1">
    <property type="nucleotide sequence ID" value="NZ_UGJF01000001.1"/>
</dbReference>
<keyword evidence="5" id="KW-0210">Decarboxylase</keyword>
<evidence type="ECO:0000256" key="2">
    <source>
        <dbReference type="ARBA" id="ARBA00004696"/>
    </source>
</evidence>
<name>A0A377Q0W8_9HELI</name>
<accession>A0A377Q0W8</accession>
<dbReference type="PANTHER" id="PTHR22854:SF2">
    <property type="entry name" value="INDOLE-3-GLYCEROL-PHOSPHATE SYNTHASE"/>
    <property type="match status" value="1"/>
</dbReference>
<evidence type="ECO:0000256" key="6">
    <source>
        <dbReference type="ARBA" id="ARBA00022822"/>
    </source>
</evidence>
<organism evidence="10 11">
    <name type="scientific">Helicobacter pullorum</name>
    <dbReference type="NCBI Taxonomy" id="35818"/>
    <lineage>
        <taxon>Bacteria</taxon>
        <taxon>Pseudomonadati</taxon>
        <taxon>Campylobacterota</taxon>
        <taxon>Epsilonproteobacteria</taxon>
        <taxon>Campylobacterales</taxon>
        <taxon>Helicobacteraceae</taxon>
        <taxon>Helicobacter</taxon>
    </lineage>
</organism>
<evidence type="ECO:0000256" key="7">
    <source>
        <dbReference type="ARBA" id="ARBA00023141"/>
    </source>
</evidence>
<proteinExistence type="predicted"/>
<gene>
    <name evidence="10" type="primary">trpC_1</name>
    <name evidence="10" type="ORF">NCTC13156_00332</name>
</gene>
<keyword evidence="8 10" id="KW-0456">Lyase</keyword>
<dbReference type="PANTHER" id="PTHR22854">
    <property type="entry name" value="TRYPTOPHAN BIOSYNTHESIS PROTEIN"/>
    <property type="match status" value="1"/>
</dbReference>
<dbReference type="SUPFAM" id="SSF51366">
    <property type="entry name" value="Ribulose-phoshate binding barrel"/>
    <property type="match status" value="1"/>
</dbReference>
<evidence type="ECO:0000313" key="10">
    <source>
        <dbReference type="EMBL" id="STQ87513.1"/>
    </source>
</evidence>
<reference evidence="10 11" key="1">
    <citation type="submission" date="2018-06" db="EMBL/GenBank/DDBJ databases">
        <authorList>
            <consortium name="Pathogen Informatics"/>
            <person name="Doyle S."/>
        </authorList>
    </citation>
    <scope>NUCLEOTIDE SEQUENCE [LARGE SCALE GENOMIC DNA]</scope>
    <source>
        <strain evidence="10 11">NCTC13156</strain>
    </source>
</reference>
<sequence>MDLTQLKKQIELKKQNYPQEWLGRSLAYTPYQPRPIKEILTKTKQYYPKNIYSIPNTKDFLEFSQNKEKEASCFLLDILENLTFVRRYVNVPLIFNYPIIDTYQILESLVFGADCIILTPSILSQKNLKELSDFAIKIGLERIFTINSKEDLSKAIFAKADILNLQNNSNLIPLIPQNKIILAKKNPQKIQGIDAYIEDF</sequence>
<dbReference type="InterPro" id="IPR013785">
    <property type="entry name" value="Aldolase_TIM"/>
</dbReference>
<keyword evidence="4" id="KW-0028">Amino-acid biosynthesis</keyword>
<keyword evidence="7" id="KW-0057">Aromatic amino acid biosynthesis</keyword>
<protein>
    <recommendedName>
        <fullName evidence="3">indole-3-glycerol-phosphate synthase</fullName>
        <ecNumber evidence="3">4.1.1.48</ecNumber>
    </recommendedName>
</protein>
<dbReference type="InterPro" id="IPR013798">
    <property type="entry name" value="Indole-3-glycerol_P_synth_dom"/>
</dbReference>
<dbReference type="AlphaFoldDB" id="A0A377Q0W8"/>
<dbReference type="Gene3D" id="3.20.20.70">
    <property type="entry name" value="Aldolase class I"/>
    <property type="match status" value="1"/>
</dbReference>
<comment type="pathway">
    <text evidence="2">Amino-acid biosynthesis; L-tryptophan biosynthesis; L-tryptophan from chorismate: step 4/5.</text>
</comment>
<dbReference type="Proteomes" id="UP000255269">
    <property type="component" value="Unassembled WGS sequence"/>
</dbReference>
<dbReference type="InterPro" id="IPR045186">
    <property type="entry name" value="Indole-3-glycerol_P_synth"/>
</dbReference>
<keyword evidence="6" id="KW-0822">Tryptophan biosynthesis</keyword>
<comment type="catalytic activity">
    <reaction evidence="1">
        <text>1-(2-carboxyphenylamino)-1-deoxy-D-ribulose 5-phosphate + H(+) = (1S,2R)-1-C-(indol-3-yl)glycerol 3-phosphate + CO2 + H2O</text>
        <dbReference type="Rhea" id="RHEA:23476"/>
        <dbReference type="ChEBI" id="CHEBI:15377"/>
        <dbReference type="ChEBI" id="CHEBI:15378"/>
        <dbReference type="ChEBI" id="CHEBI:16526"/>
        <dbReference type="ChEBI" id="CHEBI:58613"/>
        <dbReference type="ChEBI" id="CHEBI:58866"/>
        <dbReference type="EC" id="4.1.1.48"/>
    </reaction>
</comment>
<dbReference type="GO" id="GO:0000162">
    <property type="term" value="P:L-tryptophan biosynthetic process"/>
    <property type="evidence" value="ECO:0007669"/>
    <property type="project" value="UniProtKB-UniPathway"/>
</dbReference>